<comment type="caution">
    <text evidence="1">The sequence shown here is derived from an EMBL/GenBank/DDBJ whole genome shotgun (WGS) entry which is preliminary data.</text>
</comment>
<evidence type="ECO:0000313" key="2">
    <source>
        <dbReference type="Proteomes" id="UP000785653"/>
    </source>
</evidence>
<organism evidence="1 2">
    <name type="scientific">Rothia mucilaginosa</name>
    <dbReference type="NCBI Taxonomy" id="43675"/>
    <lineage>
        <taxon>Bacteria</taxon>
        <taxon>Bacillati</taxon>
        <taxon>Actinomycetota</taxon>
        <taxon>Actinomycetes</taxon>
        <taxon>Micrococcales</taxon>
        <taxon>Micrococcaceae</taxon>
        <taxon>Rothia</taxon>
    </lineage>
</organism>
<reference evidence="1" key="1">
    <citation type="submission" date="2020-04" db="EMBL/GenBank/DDBJ databases">
        <title>Deep metagenomics examines the oral microbiome during advanced dental caries in children, revealing novel taxa and co-occurrences with host molecules.</title>
        <authorList>
            <person name="Baker J.L."/>
            <person name="Morton J.T."/>
            <person name="Dinis M."/>
            <person name="Alvarez R."/>
            <person name="Tran N.C."/>
            <person name="Knight R."/>
            <person name="Edlund A."/>
        </authorList>
    </citation>
    <scope>NUCLEOTIDE SEQUENCE</scope>
    <source>
        <strain evidence="1">JCVI_47_bin.3</strain>
    </source>
</reference>
<proteinExistence type="predicted"/>
<protein>
    <submittedName>
        <fullName evidence="1">Uncharacterized protein</fullName>
    </submittedName>
</protein>
<accession>A0A930Q819</accession>
<dbReference type="Proteomes" id="UP000785653">
    <property type="component" value="Unassembled WGS sequence"/>
</dbReference>
<gene>
    <name evidence="1" type="ORF">HXO65_04650</name>
</gene>
<sequence length="163" mass="17939">MTVRTPRIRQAAETCQVSHALAHDIITRYGEWTAKQATSATQPTTVSYLGIVEFSNGTPSYGLSERQPLEAQYAAFAAEYGYDIELARTVLAAYASTITRELATSGRRAVLRGIGVLHVSDTGKVRFNRSTAVAKWEGTDTTFRTCVNPAFRQRFNDLQEATA</sequence>
<dbReference type="AlphaFoldDB" id="A0A930Q819"/>
<name>A0A930Q819_9MICC</name>
<evidence type="ECO:0000313" key="1">
    <source>
        <dbReference type="EMBL" id="MBF1673479.1"/>
    </source>
</evidence>
<dbReference type="EMBL" id="JABZXS010000049">
    <property type="protein sequence ID" value="MBF1673479.1"/>
    <property type="molecule type" value="Genomic_DNA"/>
</dbReference>